<dbReference type="GeneID" id="5888342"/>
<dbReference type="GO" id="GO:0030688">
    <property type="term" value="C:preribosome, small subunit precursor"/>
    <property type="evidence" value="ECO:0000318"/>
    <property type="project" value="GO_Central"/>
</dbReference>
<comment type="similarity">
    <text evidence="1">Belongs to the LTV1 family.</text>
</comment>
<name>A9US62_MONBE</name>
<evidence type="ECO:0000313" key="3">
    <source>
        <dbReference type="EMBL" id="EDQ92046.1"/>
    </source>
</evidence>
<feature type="region of interest" description="Disordered" evidence="2">
    <location>
        <begin position="480"/>
        <end position="563"/>
    </location>
</feature>
<dbReference type="Proteomes" id="UP000001357">
    <property type="component" value="Unassembled WGS sequence"/>
</dbReference>
<dbReference type="GO" id="GO:0042274">
    <property type="term" value="P:ribosomal small subunit biogenesis"/>
    <property type="evidence" value="ECO:0000318"/>
    <property type="project" value="GO_Central"/>
</dbReference>
<protein>
    <recommendedName>
        <fullName evidence="5">Protein LTV1 homolog</fullName>
    </recommendedName>
</protein>
<dbReference type="GO" id="GO:0005634">
    <property type="term" value="C:nucleus"/>
    <property type="evidence" value="ECO:0000318"/>
    <property type="project" value="GO_Central"/>
</dbReference>
<feature type="compositionally biased region" description="Basic and acidic residues" evidence="2">
    <location>
        <begin position="499"/>
        <end position="527"/>
    </location>
</feature>
<dbReference type="FunCoup" id="A9US62">
    <property type="interactions" value="1213"/>
</dbReference>
<dbReference type="PANTHER" id="PTHR21531:SF0">
    <property type="entry name" value="PROTEIN LTV1 HOMOLOG"/>
    <property type="match status" value="1"/>
</dbReference>
<dbReference type="InParanoid" id="A9US62"/>
<evidence type="ECO:0000256" key="2">
    <source>
        <dbReference type="SAM" id="MobiDB-lite"/>
    </source>
</evidence>
<dbReference type="EMBL" id="CH991544">
    <property type="protein sequence ID" value="EDQ92046.1"/>
    <property type="molecule type" value="Genomic_DNA"/>
</dbReference>
<dbReference type="OMA" id="HYVRERM"/>
<keyword evidence="4" id="KW-1185">Reference proteome</keyword>
<proteinExistence type="inferred from homology"/>
<gene>
    <name evidence="3" type="ORF">MONBRDRAFT_35849</name>
</gene>
<reference evidence="3 4" key="1">
    <citation type="journal article" date="2008" name="Nature">
        <title>The genome of the choanoflagellate Monosiga brevicollis and the origin of metazoans.</title>
        <authorList>
            <consortium name="JGI Sequencing"/>
            <person name="King N."/>
            <person name="Westbrook M.J."/>
            <person name="Young S.L."/>
            <person name="Kuo A."/>
            <person name="Abedin M."/>
            <person name="Chapman J."/>
            <person name="Fairclough S."/>
            <person name="Hellsten U."/>
            <person name="Isogai Y."/>
            <person name="Letunic I."/>
            <person name="Marr M."/>
            <person name="Pincus D."/>
            <person name="Putnam N."/>
            <person name="Rokas A."/>
            <person name="Wright K.J."/>
            <person name="Zuzow R."/>
            <person name="Dirks W."/>
            <person name="Good M."/>
            <person name="Goodstein D."/>
            <person name="Lemons D."/>
            <person name="Li W."/>
            <person name="Lyons J.B."/>
            <person name="Morris A."/>
            <person name="Nichols S."/>
            <person name="Richter D.J."/>
            <person name="Salamov A."/>
            <person name="Bork P."/>
            <person name="Lim W.A."/>
            <person name="Manning G."/>
            <person name="Miller W.T."/>
            <person name="McGinnis W."/>
            <person name="Shapiro H."/>
            <person name="Tjian R."/>
            <person name="Grigoriev I.V."/>
            <person name="Rokhsar D."/>
        </authorList>
    </citation>
    <scope>NUCLEOTIDE SEQUENCE [LARGE SCALE GENOMIC DNA]</scope>
    <source>
        <strain evidence="4">MX1 / ATCC 50154</strain>
    </source>
</reference>
<evidence type="ECO:0000313" key="4">
    <source>
        <dbReference type="Proteomes" id="UP000001357"/>
    </source>
</evidence>
<feature type="compositionally biased region" description="Basic and acidic residues" evidence="2">
    <location>
        <begin position="535"/>
        <end position="546"/>
    </location>
</feature>
<dbReference type="GO" id="GO:0005829">
    <property type="term" value="C:cytosol"/>
    <property type="evidence" value="ECO:0000318"/>
    <property type="project" value="GO_Central"/>
</dbReference>
<dbReference type="InterPro" id="IPR007307">
    <property type="entry name" value="Ltv1"/>
</dbReference>
<evidence type="ECO:0008006" key="5">
    <source>
        <dbReference type="Google" id="ProtNLM"/>
    </source>
</evidence>
<sequence>MGKKKPFVKRNDAGTFTYQVVHRSHRDPALADNDSSDYVLQPVVPRNVQRREVDGGEERYYAAVDMIRQSGADVSHDLPKMSEAAAASGQAAAAAERVAMSEEDRRRVDLAQLGIYYDDDYDYMQHLRETGQGGGETEVVAADPRTLKTILRERGVDPADILDEVAARRAAPQPDKNAPPPQVFDRAADLSFDPRFDLDPDIVAALDDALDFEDPNNILDDDFVLQAQQSGDDYDEDEDSDAGSAATLTLADEEDRWRAIGHGSVSGPAGLSAARQGDDNSSMGSMGHGSDDRDIEEVSVAQSRFTEYSMTSSILPRSEHQVIHNEHFEAMYAAYDDSQLGALDEDHAYEDSDVVGTQDIEQFDRVLDQFLNTQRQYQLPLAQAVAGINEEEPKAPAEDILERNDADEAAEEDEEEETMVLDSVAFKPRNKEWDCESILSTRSTLYNHPTVIDEKRRSRPRPIQLHPKTGLPLEAFARPGAAEEEPEEMYDEEAEGDYFENRGVARDKHESAEDKRARKQNLKEEKRLRRQAKKATKEAFKAETNRQNKLMSKQSGIKAVSVA</sequence>
<organism evidence="3 4">
    <name type="scientific">Monosiga brevicollis</name>
    <name type="common">Choanoflagellate</name>
    <dbReference type="NCBI Taxonomy" id="81824"/>
    <lineage>
        <taxon>Eukaryota</taxon>
        <taxon>Choanoflagellata</taxon>
        <taxon>Craspedida</taxon>
        <taxon>Salpingoecidae</taxon>
        <taxon>Monosiga</taxon>
    </lineage>
</organism>
<dbReference type="PANTHER" id="PTHR21531">
    <property type="entry name" value="LOW-TEMPERATURE VIABILITY PROTEIN LTV1-RELATED"/>
    <property type="match status" value="1"/>
</dbReference>
<evidence type="ECO:0000256" key="1">
    <source>
        <dbReference type="ARBA" id="ARBA00009078"/>
    </source>
</evidence>
<dbReference type="KEGG" id="mbr:MONBRDRAFT_35849"/>
<dbReference type="AlphaFoldDB" id="A9US62"/>
<feature type="compositionally biased region" description="Acidic residues" evidence="2">
    <location>
        <begin position="482"/>
        <end position="498"/>
    </location>
</feature>
<dbReference type="Pfam" id="PF04180">
    <property type="entry name" value="LTV"/>
    <property type="match status" value="1"/>
</dbReference>
<dbReference type="RefSeq" id="XP_001743332.1">
    <property type="nucleotide sequence ID" value="XM_001743280.1"/>
</dbReference>
<dbReference type="eggNOG" id="KOG2637">
    <property type="taxonomic scope" value="Eukaryota"/>
</dbReference>
<dbReference type="STRING" id="81824.A9US62"/>
<feature type="region of interest" description="Disordered" evidence="2">
    <location>
        <begin position="260"/>
        <end position="294"/>
    </location>
</feature>
<accession>A9US62</accession>
<dbReference type="GO" id="GO:0000056">
    <property type="term" value="P:ribosomal small subunit export from nucleus"/>
    <property type="evidence" value="ECO:0000318"/>
    <property type="project" value="GO_Central"/>
</dbReference>